<protein>
    <submittedName>
        <fullName evidence="4">Ecf-type sigma factor negative effector</fullName>
    </submittedName>
</protein>
<evidence type="ECO:0000256" key="1">
    <source>
        <dbReference type="SAM" id="Phobius"/>
    </source>
</evidence>
<dbReference type="InterPro" id="IPR040680">
    <property type="entry name" value="DUF5643"/>
</dbReference>
<evidence type="ECO:0000259" key="3">
    <source>
        <dbReference type="Pfam" id="PF18705"/>
    </source>
</evidence>
<dbReference type="Proteomes" id="UP000049127">
    <property type="component" value="Unassembled WGS sequence"/>
</dbReference>
<proteinExistence type="predicted"/>
<dbReference type="InterPro" id="IPR025436">
    <property type="entry name" value="DUF4179"/>
</dbReference>
<keyword evidence="1" id="KW-0812">Transmembrane</keyword>
<sequence length="407" mass="46229">MKNKYEMFNDTKIDENNYENINISEKDKEAIKNRMNKKIKYRKENYKKNILVASIPILVAGGIALSGETSMAYIQNIGKQIEHFFNKNDEELRGYKTLVNETKTDKNIDVTLNEIMLEDGELLLSLTLDDSKLDKDKLGISSEDKNAEFNEPKVKIGDLTFVNTGGAMSSEKTGENRRDILLKCRLDSIDKNGDGKADIENFDLLKDLDLSKNYDVEVIIDEIGYTFNKDKNVTNDIRIGAHGGGTSEDGEPYGTKTGYLNGNWNFKTNLNGKELAKSIKSYDVNKSLDINYKGMDIKANIDELRVTPTRIKIKYNFEVENNTTSLYKNPIFLDFIIKDESGNKIQSNGASYDLSSDKENSEGSTIEFEINKDMKEIKIVPVIEDWNKKVGKDTQFKNQTISLELNK</sequence>
<feature type="domain" description="DUF4179" evidence="2">
    <location>
        <begin position="42"/>
        <end position="129"/>
    </location>
</feature>
<dbReference type="AlphaFoldDB" id="A0A0C7QHE2"/>
<dbReference type="Pfam" id="PF18705">
    <property type="entry name" value="DUF5643"/>
    <property type="match status" value="1"/>
</dbReference>
<feature type="domain" description="DUF5643" evidence="3">
    <location>
        <begin position="280"/>
        <end position="397"/>
    </location>
</feature>
<dbReference type="RefSeq" id="WP_055334515.1">
    <property type="nucleotide sequence ID" value="NZ_CDNF01000003.1"/>
</dbReference>
<dbReference type="Pfam" id="PF13786">
    <property type="entry name" value="DUF4179"/>
    <property type="match status" value="1"/>
</dbReference>
<dbReference type="Gene3D" id="2.60.40.1630">
    <property type="entry name" value="bacillus anthracis domain"/>
    <property type="match status" value="1"/>
</dbReference>
<reference evidence="5" key="1">
    <citation type="submission" date="2015-01" db="EMBL/GenBank/DDBJ databases">
        <authorList>
            <person name="Aslett M.A."/>
            <person name="De Silva N."/>
        </authorList>
    </citation>
    <scope>NUCLEOTIDE SEQUENCE [LARGE SCALE GENOMIC DNA]</scope>
    <source>
        <strain evidence="5">R28058</strain>
    </source>
</reference>
<evidence type="ECO:0000313" key="5">
    <source>
        <dbReference type="Proteomes" id="UP000049127"/>
    </source>
</evidence>
<feature type="transmembrane region" description="Helical" evidence="1">
    <location>
        <begin position="50"/>
        <end position="67"/>
    </location>
</feature>
<accession>A0A0C7QHE2</accession>
<gene>
    <name evidence="4" type="ORF">R28058_04991</name>
</gene>
<evidence type="ECO:0000259" key="2">
    <source>
        <dbReference type="Pfam" id="PF13786"/>
    </source>
</evidence>
<keyword evidence="1" id="KW-1133">Transmembrane helix</keyword>
<evidence type="ECO:0000313" key="4">
    <source>
        <dbReference type="EMBL" id="CEQ02766.1"/>
    </source>
</evidence>
<keyword evidence="1" id="KW-0472">Membrane</keyword>
<dbReference type="OrthoDB" id="1748051at2"/>
<organism evidence="4 5">
    <name type="scientific">Paraclostridium sordellii</name>
    <name type="common">Clostridium sordellii</name>
    <dbReference type="NCBI Taxonomy" id="1505"/>
    <lineage>
        <taxon>Bacteria</taxon>
        <taxon>Bacillati</taxon>
        <taxon>Bacillota</taxon>
        <taxon>Clostridia</taxon>
        <taxon>Peptostreptococcales</taxon>
        <taxon>Peptostreptococcaceae</taxon>
        <taxon>Paraclostridium</taxon>
    </lineage>
</organism>
<name>A0A0C7QHE2_PARSO</name>
<dbReference type="EMBL" id="CEKZ01000003">
    <property type="protein sequence ID" value="CEQ02766.1"/>
    <property type="molecule type" value="Genomic_DNA"/>
</dbReference>